<dbReference type="HOGENOM" id="CLU_006175_4_3_1"/>
<evidence type="ECO:0000313" key="4">
    <source>
        <dbReference type="Proteomes" id="UP000007875"/>
    </source>
</evidence>
<feature type="domain" description="DUF4371" evidence="2">
    <location>
        <begin position="6"/>
        <end position="241"/>
    </location>
</feature>
<evidence type="ECO:0000259" key="1">
    <source>
        <dbReference type="Pfam" id="PF05699"/>
    </source>
</evidence>
<proteinExistence type="predicted"/>
<evidence type="ECO:0000259" key="2">
    <source>
        <dbReference type="Pfam" id="PF14291"/>
    </source>
</evidence>
<reference evidence="3" key="3">
    <citation type="submission" date="2025-09" db="UniProtKB">
        <authorList>
            <consortium name="Ensembl"/>
        </authorList>
    </citation>
    <scope>IDENTIFICATION</scope>
</reference>
<dbReference type="AlphaFoldDB" id="H2YAG0"/>
<protein>
    <recommendedName>
        <fullName evidence="5">DUF4371 domain-containing protein</fullName>
    </recommendedName>
</protein>
<dbReference type="Pfam" id="PF05699">
    <property type="entry name" value="Dimer_Tnp_hAT"/>
    <property type="match status" value="1"/>
</dbReference>
<dbReference type="GeneTree" id="ENSGT00940000154356"/>
<dbReference type="PANTHER" id="PTHR45749">
    <property type="match status" value="1"/>
</dbReference>
<dbReference type="Pfam" id="PF14291">
    <property type="entry name" value="DUF4371"/>
    <property type="match status" value="1"/>
</dbReference>
<dbReference type="SUPFAM" id="SSF53098">
    <property type="entry name" value="Ribonuclease H-like"/>
    <property type="match status" value="1"/>
</dbReference>
<organism evidence="3 4">
    <name type="scientific">Ciona savignyi</name>
    <name type="common">Pacific transparent sea squirt</name>
    <dbReference type="NCBI Taxonomy" id="51511"/>
    <lineage>
        <taxon>Eukaryota</taxon>
        <taxon>Metazoa</taxon>
        <taxon>Chordata</taxon>
        <taxon>Tunicata</taxon>
        <taxon>Ascidiacea</taxon>
        <taxon>Phlebobranchia</taxon>
        <taxon>Cionidae</taxon>
        <taxon>Ciona</taxon>
    </lineage>
</organism>
<reference evidence="4" key="1">
    <citation type="submission" date="2003-08" db="EMBL/GenBank/DDBJ databases">
        <authorList>
            <person name="Birren B."/>
            <person name="Nusbaum C."/>
            <person name="Abebe A."/>
            <person name="Abouelleil A."/>
            <person name="Adekoya E."/>
            <person name="Ait-zahra M."/>
            <person name="Allen N."/>
            <person name="Allen T."/>
            <person name="An P."/>
            <person name="Anderson M."/>
            <person name="Anderson S."/>
            <person name="Arachchi H."/>
            <person name="Armbruster J."/>
            <person name="Bachantsang P."/>
            <person name="Baldwin J."/>
            <person name="Barry A."/>
            <person name="Bayul T."/>
            <person name="Blitshsteyn B."/>
            <person name="Bloom T."/>
            <person name="Blye J."/>
            <person name="Boguslavskiy L."/>
            <person name="Borowsky M."/>
            <person name="Boukhgalter B."/>
            <person name="Brunache A."/>
            <person name="Butler J."/>
            <person name="Calixte N."/>
            <person name="Calvo S."/>
            <person name="Camarata J."/>
            <person name="Campo K."/>
            <person name="Chang J."/>
            <person name="Cheshatsang Y."/>
            <person name="Citroen M."/>
            <person name="Collymore A."/>
            <person name="Considine T."/>
            <person name="Cook A."/>
            <person name="Cooke P."/>
            <person name="Corum B."/>
            <person name="Cuomo C."/>
            <person name="David R."/>
            <person name="Dawoe T."/>
            <person name="Degray S."/>
            <person name="Dodge S."/>
            <person name="Dooley K."/>
            <person name="Dorje P."/>
            <person name="Dorjee K."/>
            <person name="Dorris L."/>
            <person name="Duffey N."/>
            <person name="Dupes A."/>
            <person name="Elkins T."/>
            <person name="Engels R."/>
            <person name="Erickson J."/>
            <person name="Farina A."/>
            <person name="Faro S."/>
            <person name="Ferreira P."/>
            <person name="Fischer H."/>
            <person name="Fitzgerald M."/>
            <person name="Foley K."/>
            <person name="Gage D."/>
            <person name="Galagan J."/>
            <person name="Gearin G."/>
            <person name="Gnerre S."/>
            <person name="Gnirke A."/>
            <person name="Goyette A."/>
            <person name="Graham J."/>
            <person name="Grandbois E."/>
            <person name="Gyaltsen K."/>
            <person name="Hafez N."/>
            <person name="Hagopian D."/>
            <person name="Hagos B."/>
            <person name="Hall J."/>
            <person name="Hatcher B."/>
            <person name="Heller A."/>
            <person name="Higgins H."/>
            <person name="Honan T."/>
            <person name="Horn A."/>
            <person name="Houde N."/>
            <person name="Hughes L."/>
            <person name="Hulme W."/>
            <person name="Husby E."/>
            <person name="Iliev I."/>
            <person name="Jaffe D."/>
            <person name="Jones C."/>
            <person name="Kamal M."/>
            <person name="Kamat A."/>
            <person name="Kamvysselis M."/>
            <person name="Karlsson E."/>
            <person name="Kells C."/>
            <person name="Kieu A."/>
            <person name="Kisner P."/>
            <person name="Kodira C."/>
            <person name="Kulbokas E."/>
            <person name="Labutti K."/>
            <person name="Lama D."/>
            <person name="Landers T."/>
            <person name="Leger J."/>
            <person name="Levine S."/>
            <person name="Lewis D."/>
            <person name="Lewis T."/>
            <person name="Lindblad-toh K."/>
            <person name="Liu X."/>
            <person name="Lokyitsang T."/>
            <person name="Lokyitsang Y."/>
            <person name="Lucien O."/>
            <person name="Lui A."/>
            <person name="Ma L.J."/>
            <person name="Mabbitt R."/>
            <person name="Macdonald J."/>
            <person name="Maclean C."/>
            <person name="Major J."/>
            <person name="Manning J."/>
            <person name="Marabella R."/>
            <person name="Maru K."/>
            <person name="Matthews C."/>
            <person name="Mauceli E."/>
            <person name="Mccarthy M."/>
            <person name="Mcdonough S."/>
            <person name="Mcghee T."/>
            <person name="Meldrim J."/>
            <person name="Meneus L."/>
            <person name="Mesirov J."/>
            <person name="Mihalev A."/>
            <person name="Mihova T."/>
            <person name="Mikkelsen T."/>
            <person name="Mlenga V."/>
            <person name="Moru K."/>
            <person name="Mozes J."/>
            <person name="Mulrain L."/>
            <person name="Munson G."/>
            <person name="Naylor J."/>
            <person name="Newes C."/>
            <person name="Nguyen C."/>
            <person name="Nguyen N."/>
            <person name="Nguyen T."/>
            <person name="Nicol R."/>
            <person name="Nielsen C."/>
            <person name="Nizzari M."/>
            <person name="Norbu C."/>
            <person name="Norbu N."/>
            <person name="O'donnell P."/>
            <person name="Okoawo O."/>
            <person name="O'leary S."/>
            <person name="Omotosho B."/>
            <person name="O'neill K."/>
            <person name="Osman S."/>
            <person name="Parker S."/>
            <person name="Perrin D."/>
            <person name="Phunkhang P."/>
            <person name="Piqani B."/>
            <person name="Purcell S."/>
            <person name="Rachupka T."/>
            <person name="Ramasamy U."/>
            <person name="Rameau R."/>
            <person name="Ray V."/>
            <person name="Raymond C."/>
            <person name="Retta R."/>
            <person name="Richardson S."/>
            <person name="Rise C."/>
            <person name="Rodriguez J."/>
            <person name="Rogers J."/>
            <person name="Rogov P."/>
            <person name="Rutman M."/>
            <person name="Schupbach R."/>
            <person name="Seaman C."/>
            <person name="Settipalli S."/>
            <person name="Sharpe T."/>
            <person name="Sheridan J."/>
            <person name="Sherpa N."/>
            <person name="Shi J."/>
            <person name="Smirnov S."/>
            <person name="Smith C."/>
            <person name="Sougnez C."/>
            <person name="Spencer B."/>
            <person name="Stalker J."/>
            <person name="Stange-thomann N."/>
            <person name="Stavropoulos S."/>
            <person name="Stetson K."/>
            <person name="Stone C."/>
            <person name="Stone S."/>
            <person name="Stubbs M."/>
            <person name="Talamas J."/>
            <person name="Tchuinga P."/>
            <person name="Tenzing P."/>
            <person name="Tesfaye S."/>
            <person name="Theodore J."/>
            <person name="Thoulutsang Y."/>
            <person name="Topham K."/>
            <person name="Towey S."/>
            <person name="Tsamla T."/>
            <person name="Tsomo N."/>
            <person name="Vallee D."/>
            <person name="Vassiliev H."/>
            <person name="Venkataraman V."/>
            <person name="Vinson J."/>
            <person name="Vo A."/>
            <person name="Wade C."/>
            <person name="Wang S."/>
            <person name="Wangchuk T."/>
            <person name="Wangdi T."/>
            <person name="Whittaker C."/>
            <person name="Wilkinson J."/>
            <person name="Wu Y."/>
            <person name="Wyman D."/>
            <person name="Yadav S."/>
            <person name="Yang S."/>
            <person name="Yang X."/>
            <person name="Yeager S."/>
            <person name="Yee E."/>
            <person name="Young G."/>
            <person name="Zainoun J."/>
            <person name="Zembeck L."/>
            <person name="Zimmer A."/>
            <person name="Zody M."/>
            <person name="Lander E."/>
        </authorList>
    </citation>
    <scope>NUCLEOTIDE SEQUENCE [LARGE SCALE GENOMIC DNA]</scope>
</reference>
<dbReference type="InterPro" id="IPR008906">
    <property type="entry name" value="HATC_C_dom"/>
</dbReference>
<reference evidence="3" key="2">
    <citation type="submission" date="2025-08" db="UniProtKB">
        <authorList>
            <consortium name="Ensembl"/>
        </authorList>
    </citation>
    <scope>IDENTIFICATION</scope>
</reference>
<dbReference type="GO" id="GO:0046983">
    <property type="term" value="F:protein dimerization activity"/>
    <property type="evidence" value="ECO:0007669"/>
    <property type="project" value="InterPro"/>
</dbReference>
<dbReference type="PANTHER" id="PTHR45749:SF23">
    <property type="entry name" value="ZINC FINGER MYM-TYPE PROTEIN 1-LIKE"/>
    <property type="match status" value="1"/>
</dbReference>
<feature type="domain" description="HAT C-terminal dimerisation" evidence="1">
    <location>
        <begin position="463"/>
        <end position="519"/>
    </location>
</feature>
<accession>H2YAG0</accession>
<name>H2YAG0_CIOSA</name>
<dbReference type="InterPro" id="IPR025398">
    <property type="entry name" value="DUF4371"/>
</dbReference>
<sequence length="540" mass="61577">DKTMMASVGYCDWKHAPRDLARHESSESHIRCLSMYISRKAKTTSICKDFEKQNESDRKYWCKVLSRVLSVIKFLSSRGLISLSRQNELVGSPENGNFLGILELMAEYDTFLAEHIQKRVNKGRGHVSYFSSTVCEEFIDILAKKVLNFIISEIKQAKYYSVSVDSTPDITNVDQLTIVIRYVLPDGPVERFVQFVPIRGHTGSQLAQNLLDFIEDKGISLKDLRGQSYDNAYNMSGKYKGMQAVITEHNHLAEYIPCVALSLNLVGKCAAECCQSAQPLSNTRWSARHDAINALRKGYQAILQVLQAISDDEDEQLQTKQTAKGFILSMEKLETAAVVFMLAILHRKKKRKVRLEEQSRSEGTSLDSSSRFKVESYLLIIDQILLSMKTRIAAYDRLQRFSFVARFKTMTNSEIQESAKTLLHHYSNDLEESLPEEMIHFSALLKQHNFNRECSIEIQNLMSAFPNVSVVLRIYLCLMISNCSGERSFSVLKRVKNHLRSSMSQQRLNSLALLCIENEILTNVDTRDVIKSFALTKSRK</sequence>
<evidence type="ECO:0000313" key="3">
    <source>
        <dbReference type="Ensembl" id="ENSCSAVP00000002308.1"/>
    </source>
</evidence>
<dbReference type="Proteomes" id="UP000007875">
    <property type="component" value="Unassembled WGS sequence"/>
</dbReference>
<evidence type="ECO:0008006" key="5">
    <source>
        <dbReference type="Google" id="ProtNLM"/>
    </source>
</evidence>
<dbReference type="InterPro" id="IPR012337">
    <property type="entry name" value="RNaseH-like_sf"/>
</dbReference>
<keyword evidence="4" id="KW-1185">Reference proteome</keyword>
<dbReference type="Ensembl" id="ENSCSAVT00000002346.1">
    <property type="protein sequence ID" value="ENSCSAVP00000002308.1"/>
    <property type="gene ID" value="ENSCSAVG00000001350.1"/>
</dbReference>